<evidence type="ECO:0000313" key="4">
    <source>
        <dbReference type="Proteomes" id="UP000001555"/>
    </source>
</evidence>
<keyword evidence="4" id="KW-1185">Reference proteome</keyword>
<dbReference type="OrthoDB" id="7867452at2759"/>
<gene>
    <name evidence="2" type="ORF">IscW_ISCW008928</name>
</gene>
<accession>B7Q318</accession>
<evidence type="ECO:0000313" key="3">
    <source>
        <dbReference type="EnsemblMetazoa" id="ISCW008928-PA"/>
    </source>
</evidence>
<dbReference type="EMBL" id="ABJB010498974">
    <property type="status" value="NOT_ANNOTATED_CDS"/>
    <property type="molecule type" value="Genomic_DNA"/>
</dbReference>
<dbReference type="Gene3D" id="3.40.390.10">
    <property type="entry name" value="Collagenase (Catalytic Domain)"/>
    <property type="match status" value="1"/>
</dbReference>
<proteinExistence type="predicted"/>
<dbReference type="AlphaFoldDB" id="B7Q318"/>
<evidence type="ECO:0000259" key="1">
    <source>
        <dbReference type="Pfam" id="PF05649"/>
    </source>
</evidence>
<evidence type="ECO:0000313" key="2">
    <source>
        <dbReference type="EMBL" id="EEC13240.1"/>
    </source>
</evidence>
<dbReference type="HOGENOM" id="CLU_536686_0_0_1"/>
<reference evidence="2 4" key="1">
    <citation type="submission" date="2008-03" db="EMBL/GenBank/DDBJ databases">
        <title>Annotation of Ixodes scapularis.</title>
        <authorList>
            <consortium name="Ixodes scapularis Genome Project Consortium"/>
            <person name="Caler E."/>
            <person name="Hannick L.I."/>
            <person name="Bidwell S."/>
            <person name="Joardar V."/>
            <person name="Thiagarajan M."/>
            <person name="Amedeo P."/>
            <person name="Galinsky K.J."/>
            <person name="Schobel S."/>
            <person name="Inman J."/>
            <person name="Hostetler J."/>
            <person name="Miller J."/>
            <person name="Hammond M."/>
            <person name="Megy K."/>
            <person name="Lawson D."/>
            <person name="Kodira C."/>
            <person name="Sutton G."/>
            <person name="Meyer J."/>
            <person name="Hill C.A."/>
            <person name="Birren B."/>
            <person name="Nene V."/>
            <person name="Collins F."/>
            <person name="Alarcon-Chaidez F."/>
            <person name="Wikel S."/>
            <person name="Strausberg R."/>
        </authorList>
    </citation>
    <scope>NUCLEOTIDE SEQUENCE [LARGE SCALE GENOMIC DNA]</scope>
    <source>
        <strain evidence="4">Wikel</strain>
        <strain evidence="2">Wikel colony</strain>
    </source>
</reference>
<dbReference type="Proteomes" id="UP000001555">
    <property type="component" value="Unassembled WGS sequence"/>
</dbReference>
<dbReference type="VEuPathDB" id="VectorBase:ISCP_026182"/>
<dbReference type="EMBL" id="ABJB010518728">
    <property type="status" value="NOT_ANNOTATED_CDS"/>
    <property type="molecule type" value="Genomic_DNA"/>
</dbReference>
<dbReference type="InterPro" id="IPR042089">
    <property type="entry name" value="Peptidase_M13_dom_2"/>
</dbReference>
<dbReference type="Pfam" id="PF05649">
    <property type="entry name" value="Peptidase_M13_N"/>
    <property type="match status" value="1"/>
</dbReference>
<dbReference type="GO" id="GO:0004222">
    <property type="term" value="F:metalloendopeptidase activity"/>
    <property type="evidence" value="ECO:0000318"/>
    <property type="project" value="GO_Central"/>
</dbReference>
<dbReference type="EnsemblMetazoa" id="ISCW008928-RA">
    <property type="protein sequence ID" value="ISCW008928-PA"/>
    <property type="gene ID" value="ISCW008928"/>
</dbReference>
<reference evidence="3" key="2">
    <citation type="submission" date="2020-05" db="UniProtKB">
        <authorList>
            <consortium name="EnsemblMetazoa"/>
        </authorList>
    </citation>
    <scope>IDENTIFICATION</scope>
    <source>
        <strain evidence="3">wikel</strain>
    </source>
</reference>
<dbReference type="PaxDb" id="6945-B7Q318"/>
<dbReference type="GO" id="GO:0016485">
    <property type="term" value="P:protein processing"/>
    <property type="evidence" value="ECO:0000318"/>
    <property type="project" value="GO_Central"/>
</dbReference>
<dbReference type="Gene3D" id="1.10.1380.10">
    <property type="entry name" value="Neutral endopeptidase , domain2"/>
    <property type="match status" value="1"/>
</dbReference>
<dbReference type="EMBL" id="ABJB010224506">
    <property type="status" value="NOT_ANNOTATED_CDS"/>
    <property type="molecule type" value="Genomic_DNA"/>
</dbReference>
<protein>
    <recommendedName>
        <fullName evidence="1">Peptidase M13 N-terminal domain-containing protein</fullName>
    </recommendedName>
</protein>
<dbReference type="GO" id="GO:0005886">
    <property type="term" value="C:plasma membrane"/>
    <property type="evidence" value="ECO:0000318"/>
    <property type="project" value="GO_Central"/>
</dbReference>
<dbReference type="VEuPathDB" id="VectorBase:ISCW008928"/>
<dbReference type="InterPro" id="IPR024079">
    <property type="entry name" value="MetalloPept_cat_dom_sf"/>
</dbReference>
<dbReference type="SUPFAM" id="SSF55486">
    <property type="entry name" value="Metalloproteases ('zincins'), catalytic domain"/>
    <property type="match status" value="1"/>
</dbReference>
<dbReference type="VEuPathDB" id="VectorBase:ISCI008928"/>
<feature type="domain" description="Peptidase M13 N-terminal" evidence="1">
    <location>
        <begin position="54"/>
        <end position="378"/>
    </location>
</feature>
<organism>
    <name type="scientific">Ixodes scapularis</name>
    <name type="common">Black-legged tick</name>
    <name type="synonym">Deer tick</name>
    <dbReference type="NCBI Taxonomy" id="6945"/>
    <lineage>
        <taxon>Eukaryota</taxon>
        <taxon>Metazoa</taxon>
        <taxon>Ecdysozoa</taxon>
        <taxon>Arthropoda</taxon>
        <taxon>Chelicerata</taxon>
        <taxon>Arachnida</taxon>
        <taxon>Acari</taxon>
        <taxon>Parasitiformes</taxon>
        <taxon>Ixodida</taxon>
        <taxon>Ixodoidea</taxon>
        <taxon>Ixodidae</taxon>
        <taxon>Ixodinae</taxon>
        <taxon>Ixodes</taxon>
    </lineage>
</organism>
<dbReference type="EMBL" id="DS847654">
    <property type="protein sequence ID" value="EEC13240.1"/>
    <property type="molecule type" value="Genomic_DNA"/>
</dbReference>
<dbReference type="InterPro" id="IPR008753">
    <property type="entry name" value="Peptidase_M13_N"/>
</dbReference>
<dbReference type="InParanoid" id="B7Q318"/>
<name>B7Q318_IXOSC</name>
<sequence length="508" mass="58700">MTWRRIDFMVVLFVFGFLSLSIFALFENSTCSFLHSEQVVPELNTLQLLRGVNTENFEKATNTYASCTASFASAKDQSIAHIVNFVNGNLNLDWPNETTNIGITQLYEVIIKLQLRYNIYPFFTLHFNDGLEKLTISAAGRYHPWYMRHPHTAKPTFRRDLIAGIIGAMSSTVNPVVVENIISIEDAINDISTTDEAHLLSKIKVLAQDQFQFSWNLMNAIRDYLPQAQKRIFIGKTLAHWNQVEALRKSFALLNDLGNLSAVANYIAWTVIEVVGRRTSRSLRQIMVAVSSQHNVANVAKPSLGHNVCYYQTYQLFALVLDRQIYLRMDPSTIAFFNDAMKTVKLFAKGLLEELFWMDKETVKRLQKQVDFITTDVGIIKRFRYVDVEDAYDHLAFIDQNEVFTKNYLDITSKLNDRLIDKNFRYTYAPSLWSIYPQARYVAAYWTFYIPFSLLRKPLFMMGDFPLAIIYGSLISQVENYLYHQRSLKRGHRNRAFQATTSQGLLLF</sequence>